<name>A0A832J2Y7_9GAMM</name>
<evidence type="ECO:0008006" key="3">
    <source>
        <dbReference type="Google" id="ProtNLM"/>
    </source>
</evidence>
<dbReference type="Gene3D" id="2.40.160.60">
    <property type="entry name" value="Outer membrane protein transport protein (OMPP1/FadL/TodX)"/>
    <property type="match status" value="1"/>
</dbReference>
<evidence type="ECO:0000313" key="2">
    <source>
        <dbReference type="EMBL" id="HHJ80369.1"/>
    </source>
</evidence>
<gene>
    <name evidence="2" type="ORF">ENJ65_01915</name>
</gene>
<feature type="chain" id="PRO_5032489818" description="Conjugal transfer protein TraF" evidence="1">
    <location>
        <begin position="24"/>
        <end position="433"/>
    </location>
</feature>
<comment type="caution">
    <text evidence="2">The sequence shown here is derived from an EMBL/GenBank/DDBJ whole genome shotgun (WGS) entry which is preliminary data.</text>
</comment>
<keyword evidence="1" id="KW-0732">Signal</keyword>
<proteinExistence type="predicted"/>
<sequence length="433" mass="46327">MRQSTLLKLIAPTLILFSTQTLALPFQSIDPRSLGMGGVGVASGTSANASFMNPALLAAAYEDEDFSLEFLGGVRIQDPGGLIDEVDNYQNNDLESQLTDSINRFNQINSNPITSPQQLAESARAVEDAANIILDQLNKFTNKPLQGEAFGGMVIGIPSKKMGTALAVNAYLIGGGKVNFTNADNDLVQSVIDDAVATADGSRPDALITNDVVADQISGASNVVDNLTSNVESRGAAIVEIGLSLAREVNIGGHGVAIGITPKYVALETFDYRVDVNTAEFDANKGLREFNDFNFDMGLARDFGNGWKAGLVAKNLLSKKYKTVQGNTIKINPQVRLGVSRRNDWLTLAADMDLMENDPAGFESKSQYLGLGAELDLFDWVQLRAGYRHNLSDSDSSIPTLGFGFSPFGVHADLALAGNATDLAVSFQLGFRF</sequence>
<dbReference type="Pfam" id="PF13729">
    <property type="entry name" value="TraF_2"/>
    <property type="match status" value="1"/>
</dbReference>
<protein>
    <recommendedName>
        <fullName evidence="3">Conjugal transfer protein TraF</fullName>
    </recommendedName>
</protein>
<organism evidence="2">
    <name type="scientific">Candidatus Tenderia electrophaga</name>
    <dbReference type="NCBI Taxonomy" id="1748243"/>
    <lineage>
        <taxon>Bacteria</taxon>
        <taxon>Pseudomonadati</taxon>
        <taxon>Pseudomonadota</taxon>
        <taxon>Gammaproteobacteria</taxon>
        <taxon>Candidatus Tenderiales</taxon>
        <taxon>Candidatus Tenderiaceae</taxon>
        <taxon>Candidatus Tenderia</taxon>
    </lineage>
</organism>
<evidence type="ECO:0000256" key="1">
    <source>
        <dbReference type="SAM" id="SignalP"/>
    </source>
</evidence>
<reference evidence="2" key="1">
    <citation type="journal article" date="2020" name="mSystems">
        <title>Genome- and Community-Level Interaction Insights into Carbon Utilization and Element Cycling Functions of Hydrothermarchaeota in Hydrothermal Sediment.</title>
        <authorList>
            <person name="Zhou Z."/>
            <person name="Liu Y."/>
            <person name="Xu W."/>
            <person name="Pan J."/>
            <person name="Luo Z.H."/>
            <person name="Li M."/>
        </authorList>
    </citation>
    <scope>NUCLEOTIDE SEQUENCE [LARGE SCALE GENOMIC DNA]</scope>
    <source>
        <strain evidence="2">HyVt-505</strain>
    </source>
</reference>
<dbReference type="AlphaFoldDB" id="A0A832J2Y7"/>
<dbReference type="Proteomes" id="UP000885832">
    <property type="component" value="Unassembled WGS sequence"/>
</dbReference>
<accession>A0A832J2Y7</accession>
<dbReference type="EMBL" id="DRNF01000120">
    <property type="protein sequence ID" value="HHJ80369.1"/>
    <property type="molecule type" value="Genomic_DNA"/>
</dbReference>
<feature type="signal peptide" evidence="1">
    <location>
        <begin position="1"/>
        <end position="23"/>
    </location>
</feature>
<dbReference type="InterPro" id="IPR032811">
    <property type="entry name" value="Put_conjugal_transfer"/>
</dbReference>